<dbReference type="PANTHER" id="PTHR33286">
    <property type="entry name" value="BIFUNCTIONAL INHIBITOR/LIPID-TRANSFER PROTEIN/SEED STORAGE 2S ALBUMIN SUPERFAMILY PROTEIN"/>
    <property type="match status" value="1"/>
</dbReference>
<dbReference type="InterPro" id="IPR044741">
    <property type="entry name" value="NsLTP-like"/>
</dbReference>
<dbReference type="Pfam" id="PF14368">
    <property type="entry name" value="LTP_2"/>
    <property type="match status" value="1"/>
</dbReference>
<accession>A0A426Z6Z2</accession>
<comment type="caution">
    <text evidence="4">The sequence shown here is derived from an EMBL/GenBank/DDBJ whole genome shotgun (WGS) entry which is preliminary data.</text>
</comment>
<dbReference type="SUPFAM" id="SSF47699">
    <property type="entry name" value="Bifunctional inhibitor/lipid-transfer protein/seed storage 2S albumin"/>
    <property type="match status" value="1"/>
</dbReference>
<keyword evidence="2" id="KW-0732">Signal</keyword>
<evidence type="ECO:0000256" key="2">
    <source>
        <dbReference type="SAM" id="SignalP"/>
    </source>
</evidence>
<organism evidence="4 5">
    <name type="scientific">Ensete ventricosum</name>
    <name type="common">Abyssinian banana</name>
    <name type="synonym">Musa ensete</name>
    <dbReference type="NCBI Taxonomy" id="4639"/>
    <lineage>
        <taxon>Eukaryota</taxon>
        <taxon>Viridiplantae</taxon>
        <taxon>Streptophyta</taxon>
        <taxon>Embryophyta</taxon>
        <taxon>Tracheophyta</taxon>
        <taxon>Spermatophyta</taxon>
        <taxon>Magnoliopsida</taxon>
        <taxon>Liliopsida</taxon>
        <taxon>Zingiberales</taxon>
        <taxon>Musaceae</taxon>
        <taxon>Ensete</taxon>
    </lineage>
</organism>
<evidence type="ECO:0000313" key="5">
    <source>
        <dbReference type="Proteomes" id="UP000287651"/>
    </source>
</evidence>
<dbReference type="InterPro" id="IPR036312">
    <property type="entry name" value="Bifun_inhib/LTP/seed_sf"/>
</dbReference>
<dbReference type="AlphaFoldDB" id="A0A426Z6Z2"/>
<evidence type="ECO:0000259" key="3">
    <source>
        <dbReference type="Pfam" id="PF14368"/>
    </source>
</evidence>
<feature type="non-terminal residue" evidence="4">
    <location>
        <position position="199"/>
    </location>
</feature>
<feature type="domain" description="Bifunctional inhibitor/plant lipid transfer protein/seed storage helical" evidence="3">
    <location>
        <begin position="39"/>
        <end position="118"/>
    </location>
</feature>
<feature type="chain" id="PRO_5019192413" description="Bifunctional inhibitor/plant lipid transfer protein/seed storage helical domain-containing protein" evidence="2">
    <location>
        <begin position="26"/>
        <end position="199"/>
    </location>
</feature>
<dbReference type="PANTHER" id="PTHR33286:SF1">
    <property type="entry name" value="OS01G0800600 PROTEIN"/>
    <property type="match status" value="1"/>
</dbReference>
<protein>
    <recommendedName>
        <fullName evidence="3">Bifunctional inhibitor/plant lipid transfer protein/seed storage helical domain-containing protein</fullName>
    </recommendedName>
</protein>
<name>A0A426Z6Z2_ENSVE</name>
<feature type="signal peptide" evidence="2">
    <location>
        <begin position="1"/>
        <end position="25"/>
    </location>
</feature>
<reference evidence="4 5" key="1">
    <citation type="journal article" date="2014" name="Agronomy (Basel)">
        <title>A Draft Genome Sequence for Ensete ventricosum, the Drought-Tolerant Tree Against Hunger.</title>
        <authorList>
            <person name="Harrison J."/>
            <person name="Moore K.A."/>
            <person name="Paszkiewicz K."/>
            <person name="Jones T."/>
            <person name="Grant M."/>
            <person name="Ambacheew D."/>
            <person name="Muzemil S."/>
            <person name="Studholme D.J."/>
        </authorList>
    </citation>
    <scope>NUCLEOTIDE SEQUENCE [LARGE SCALE GENOMIC DNA]</scope>
</reference>
<proteinExistence type="predicted"/>
<feature type="region of interest" description="Disordered" evidence="1">
    <location>
        <begin position="24"/>
        <end position="43"/>
    </location>
</feature>
<dbReference type="Proteomes" id="UP000287651">
    <property type="component" value="Unassembled WGS sequence"/>
</dbReference>
<evidence type="ECO:0000313" key="4">
    <source>
        <dbReference type="EMBL" id="RRT59754.1"/>
    </source>
</evidence>
<evidence type="ECO:0000256" key="1">
    <source>
        <dbReference type="SAM" id="MobiDB-lite"/>
    </source>
</evidence>
<dbReference type="InterPro" id="IPR016140">
    <property type="entry name" value="Bifunc_inhib/LTP/seed_store"/>
</dbReference>
<dbReference type="Gene3D" id="1.10.110.10">
    <property type="entry name" value="Plant lipid-transfer and hydrophobic proteins"/>
    <property type="match status" value="1"/>
</dbReference>
<gene>
    <name evidence="4" type="ORF">B296_00043709</name>
</gene>
<sequence>MAKLSTVCLLLVLLVTAHLTSGSLAKPKDHKAPKKGPMDHKGPKCKGWHDLISQCSRFVETGKPVDVPTKQCCKVIKKADLRCVCKKTTAARRKKINVKKLVLVASYCGKRLRHGTHCGSKSIIFYWPTTGSLWGTKDFKNKRYQLIRKDILKVLSNTWSYSRPDIGKVGTPHLQTHASLQGRQAWWEARRHGGGYGGM</sequence>
<dbReference type="CDD" id="cd04660">
    <property type="entry name" value="nsLTP_like"/>
    <property type="match status" value="1"/>
</dbReference>
<dbReference type="EMBL" id="AMZH03008084">
    <property type="protein sequence ID" value="RRT59754.1"/>
    <property type="molecule type" value="Genomic_DNA"/>
</dbReference>